<keyword evidence="4" id="KW-1185">Reference proteome</keyword>
<dbReference type="InterPro" id="IPR026467">
    <property type="entry name" value="Ser/Gly_Cys_C_dom"/>
</dbReference>
<evidence type="ECO:0008006" key="5">
    <source>
        <dbReference type="Google" id="ProtNLM"/>
    </source>
</evidence>
<organism evidence="3 4">
    <name type="scientific">Acrocarpospora macrocephala</name>
    <dbReference type="NCBI Taxonomy" id="150177"/>
    <lineage>
        <taxon>Bacteria</taxon>
        <taxon>Bacillati</taxon>
        <taxon>Actinomycetota</taxon>
        <taxon>Actinomycetes</taxon>
        <taxon>Streptosporangiales</taxon>
        <taxon>Streptosporangiaceae</taxon>
        <taxon>Acrocarpospora</taxon>
    </lineage>
</organism>
<keyword evidence="2" id="KW-0472">Membrane</keyword>
<dbReference type="AlphaFoldDB" id="A0A5M3WR30"/>
<evidence type="ECO:0000313" key="4">
    <source>
        <dbReference type="Proteomes" id="UP000331127"/>
    </source>
</evidence>
<feature type="compositionally biased region" description="Gly residues" evidence="1">
    <location>
        <begin position="308"/>
        <end position="343"/>
    </location>
</feature>
<dbReference type="EMBL" id="BLAE01000014">
    <property type="protein sequence ID" value="GES09213.1"/>
    <property type="molecule type" value="Genomic_DNA"/>
</dbReference>
<gene>
    <name evidence="3" type="ORF">Amac_028090</name>
</gene>
<evidence type="ECO:0000256" key="2">
    <source>
        <dbReference type="SAM" id="Phobius"/>
    </source>
</evidence>
<reference evidence="3 4" key="1">
    <citation type="submission" date="2019-10" db="EMBL/GenBank/DDBJ databases">
        <title>Whole genome shotgun sequence of Acrocarpospora macrocephala NBRC 16266.</title>
        <authorList>
            <person name="Ichikawa N."/>
            <person name="Kimura A."/>
            <person name="Kitahashi Y."/>
            <person name="Komaki H."/>
            <person name="Oguchi A."/>
        </authorList>
    </citation>
    <scope>NUCLEOTIDE SEQUENCE [LARGE SCALE GENOMIC DNA]</scope>
    <source>
        <strain evidence="3 4">NBRC 16266</strain>
    </source>
</reference>
<feature type="region of interest" description="Disordered" evidence="1">
    <location>
        <begin position="297"/>
        <end position="343"/>
    </location>
</feature>
<feature type="transmembrane region" description="Helical" evidence="2">
    <location>
        <begin position="149"/>
        <end position="168"/>
    </location>
</feature>
<evidence type="ECO:0000256" key="1">
    <source>
        <dbReference type="SAM" id="MobiDB-lite"/>
    </source>
</evidence>
<dbReference type="OrthoDB" id="3620552at2"/>
<keyword evidence="2" id="KW-0812">Transmembrane</keyword>
<feature type="transmembrane region" description="Helical" evidence="2">
    <location>
        <begin position="6"/>
        <end position="23"/>
    </location>
</feature>
<proteinExistence type="predicted"/>
<comment type="caution">
    <text evidence="3">The sequence shown here is derived from an EMBL/GenBank/DDBJ whole genome shotgun (WGS) entry which is preliminary data.</text>
</comment>
<keyword evidence="2" id="KW-1133">Transmembrane helix</keyword>
<dbReference type="NCBIfam" id="TIGR04222">
    <property type="entry name" value="near_uncomplex"/>
    <property type="match status" value="1"/>
</dbReference>
<evidence type="ECO:0000313" key="3">
    <source>
        <dbReference type="EMBL" id="GES09213.1"/>
    </source>
</evidence>
<sequence>MELVLLVSAIVIAVLVFSVASAVSRELRRVRSRHTLGGPPPDVYELAYLAGGPRRTVNTAIAMLSAQGKIRVARGGRVTTVAGAGGSREAVEQELLDLAAVPGGRTAGEVRQIMAQGPALIGLMHRLIGRGYMVQDAALTHGRVLNRGLGWFVVLSGLNWVISVVALATDSVPVSVFNILALVAGAFVSLIGLGLHQANRNRLRNLLTNAGYEVLSTARLTHRPGSGVGRNFVFYSDHHPGHANDNAFAYAAVGGAVALYGLGEFNSPDAAEIAREDQTSGSSGYGCAAGACGGGGGGSSDSSSWGSDPGGFGGGDFGGGSSDSGGGSSCGGGGCGGGCGGGG</sequence>
<dbReference type="RefSeq" id="WP_155354780.1">
    <property type="nucleotide sequence ID" value="NZ_BAAAHL010000042.1"/>
</dbReference>
<accession>A0A5M3WR30</accession>
<protein>
    <recommendedName>
        <fullName evidence="5">TIGR04222 domain-containing membrane protein</fullName>
    </recommendedName>
</protein>
<name>A0A5M3WR30_9ACTN</name>
<dbReference type="Proteomes" id="UP000331127">
    <property type="component" value="Unassembled WGS sequence"/>
</dbReference>
<feature type="transmembrane region" description="Helical" evidence="2">
    <location>
        <begin position="174"/>
        <end position="195"/>
    </location>
</feature>